<dbReference type="Gene3D" id="3.40.190.10">
    <property type="entry name" value="Periplasmic binding protein-like II"/>
    <property type="match status" value="2"/>
</dbReference>
<keyword evidence="4" id="KW-0010">Activator</keyword>
<evidence type="ECO:0000259" key="6">
    <source>
        <dbReference type="PROSITE" id="PS50931"/>
    </source>
</evidence>
<feature type="domain" description="HTH lysR-type" evidence="6">
    <location>
        <begin position="1"/>
        <end position="58"/>
    </location>
</feature>
<dbReference type="EMBL" id="CP070619">
    <property type="protein sequence ID" value="QSE94746.1"/>
    <property type="molecule type" value="Genomic_DNA"/>
</dbReference>
<dbReference type="SUPFAM" id="SSF53850">
    <property type="entry name" value="Periplasmic binding protein-like II"/>
    <property type="match status" value="1"/>
</dbReference>
<dbReference type="Proteomes" id="UP000662986">
    <property type="component" value="Chromosome"/>
</dbReference>
<evidence type="ECO:0000256" key="2">
    <source>
        <dbReference type="ARBA" id="ARBA00023015"/>
    </source>
</evidence>
<comment type="similarity">
    <text evidence="1">Belongs to the LysR transcriptional regulatory family.</text>
</comment>
<reference evidence="7 8" key="2">
    <citation type="journal article" date="2022" name="Arch. Microbiol.">
        <title>Rhodococcus pseudokoreensis sp. nov. isolated from the rhizosphere of young M26 apple rootstocks.</title>
        <authorList>
            <person name="Kampfer P."/>
            <person name="Glaeser S.P."/>
            <person name="Blom J."/>
            <person name="Wolf J."/>
            <person name="Benning S."/>
            <person name="Schloter M."/>
            <person name="Neumann-Schaal M."/>
        </authorList>
    </citation>
    <scope>NUCLEOTIDE SEQUENCE [LARGE SCALE GENOMIC DNA]</scope>
    <source>
        <strain evidence="7 8">R79</strain>
    </source>
</reference>
<dbReference type="PRINTS" id="PR00039">
    <property type="entry name" value="HTHLYSR"/>
</dbReference>
<dbReference type="RefSeq" id="WP_206011009.1">
    <property type="nucleotide sequence ID" value="NZ_CP070619.1"/>
</dbReference>
<accession>A0A974ZY53</accession>
<dbReference type="Gene3D" id="1.10.10.10">
    <property type="entry name" value="Winged helix-like DNA-binding domain superfamily/Winged helix DNA-binding domain"/>
    <property type="match status" value="1"/>
</dbReference>
<proteinExistence type="inferred from homology"/>
<organism evidence="7 8">
    <name type="scientific">Rhodococcus pseudokoreensis</name>
    <dbReference type="NCBI Taxonomy" id="2811421"/>
    <lineage>
        <taxon>Bacteria</taxon>
        <taxon>Bacillati</taxon>
        <taxon>Actinomycetota</taxon>
        <taxon>Actinomycetes</taxon>
        <taxon>Mycobacteriales</taxon>
        <taxon>Nocardiaceae</taxon>
        <taxon>Rhodococcus</taxon>
    </lineage>
</organism>
<dbReference type="SUPFAM" id="SSF46785">
    <property type="entry name" value="Winged helix' DNA-binding domain"/>
    <property type="match status" value="1"/>
</dbReference>
<dbReference type="Pfam" id="PF03466">
    <property type="entry name" value="LysR_substrate"/>
    <property type="match status" value="1"/>
</dbReference>
<evidence type="ECO:0000256" key="5">
    <source>
        <dbReference type="ARBA" id="ARBA00023163"/>
    </source>
</evidence>
<reference evidence="7 8" key="1">
    <citation type="journal article" date="2021" name="Microbiol. Resour. Announc.">
        <title>Complete Genome Sequences of Two Rhodococcus sp. Strains with Large and Linear Chromosomes, Isolated from Apple Rhizosphere.</title>
        <authorList>
            <person name="Benning S."/>
            <person name="Brugnone N."/>
            <person name="Siani R."/>
            <person name="Kublik S."/>
            <person name="Schloter M."/>
            <person name="Rad V."/>
        </authorList>
    </citation>
    <scope>NUCLEOTIDE SEQUENCE [LARGE SCALE GENOMIC DNA]</scope>
    <source>
        <strain evidence="7 8">R79</strain>
    </source>
</reference>
<evidence type="ECO:0000256" key="3">
    <source>
        <dbReference type="ARBA" id="ARBA00023125"/>
    </source>
</evidence>
<evidence type="ECO:0000313" key="8">
    <source>
        <dbReference type="Proteomes" id="UP000662986"/>
    </source>
</evidence>
<name>A0A974ZY53_9NOCA</name>
<keyword evidence="3" id="KW-0238">DNA-binding</keyword>
<dbReference type="PANTHER" id="PTHR30346:SF0">
    <property type="entry name" value="HCA OPERON TRANSCRIPTIONAL ACTIVATOR HCAR"/>
    <property type="match status" value="1"/>
</dbReference>
<dbReference type="CDD" id="cd08414">
    <property type="entry name" value="PBP2_LTTR_aromatics_like"/>
    <property type="match status" value="1"/>
</dbReference>
<evidence type="ECO:0000313" key="7">
    <source>
        <dbReference type="EMBL" id="QSE94746.1"/>
    </source>
</evidence>
<dbReference type="Pfam" id="PF00126">
    <property type="entry name" value="HTH_1"/>
    <property type="match status" value="1"/>
</dbReference>
<keyword evidence="8" id="KW-1185">Reference proteome</keyword>
<dbReference type="PROSITE" id="PS50931">
    <property type="entry name" value="HTH_LYSR"/>
    <property type="match status" value="1"/>
</dbReference>
<dbReference type="InterPro" id="IPR036388">
    <property type="entry name" value="WH-like_DNA-bd_sf"/>
</dbReference>
<keyword evidence="2" id="KW-0805">Transcription regulation</keyword>
<dbReference type="InterPro" id="IPR036390">
    <property type="entry name" value="WH_DNA-bd_sf"/>
</dbReference>
<sequence length="296" mass="31252">MELHHIRAFLAVAEELHFGRAAARLRISQPPLTRAIQQLEHELGTALFDRSTRRVALTPTGQALLEPAADVVAACRRVESVAQAAGKGTIGRVRVAYAGASTHVLVGKLAKQMRAEFPGIQLELYSSNFALPALDKVIDGSMEIGLGRWDFIPAGIASTTMVAEQLVIAVPEGHPLAGEDTIAMAQLAGEPFVCLPPYAGSVLTDRLHRLSHRAGFAVEPAQIAPESWTLLSLVAAGIGVALTLSTIAENVVQPGVVFVPLSDDVEPVALKMVWREDTAGPGTASVLEAARSLVSG</sequence>
<keyword evidence="5" id="KW-0804">Transcription</keyword>
<protein>
    <submittedName>
        <fullName evidence="7">LysR family transcriptional regulator</fullName>
    </submittedName>
</protein>
<evidence type="ECO:0000256" key="1">
    <source>
        <dbReference type="ARBA" id="ARBA00009437"/>
    </source>
</evidence>
<evidence type="ECO:0000256" key="4">
    <source>
        <dbReference type="ARBA" id="ARBA00023159"/>
    </source>
</evidence>
<dbReference type="PANTHER" id="PTHR30346">
    <property type="entry name" value="TRANSCRIPTIONAL DUAL REGULATOR HCAR-RELATED"/>
    <property type="match status" value="1"/>
</dbReference>
<dbReference type="InterPro" id="IPR000847">
    <property type="entry name" value="LysR_HTH_N"/>
</dbReference>
<gene>
    <name evidence="7" type="ORF">JWS13_42130</name>
</gene>
<dbReference type="InterPro" id="IPR005119">
    <property type="entry name" value="LysR_subst-bd"/>
</dbReference>